<dbReference type="EMBL" id="FMTT01000007">
    <property type="protein sequence ID" value="SCW45009.1"/>
    <property type="molecule type" value="Genomic_DNA"/>
</dbReference>
<evidence type="ECO:0000313" key="1">
    <source>
        <dbReference type="EMBL" id="SCW45009.1"/>
    </source>
</evidence>
<accession>A0A1G4QLQ8</accession>
<dbReference type="AlphaFoldDB" id="A0A1G4QLQ8"/>
<gene>
    <name evidence="1" type="ORF">SAMN04487970_1007160</name>
</gene>
<dbReference type="GO" id="GO:0031179">
    <property type="term" value="P:peptide modification"/>
    <property type="evidence" value="ECO:0007669"/>
    <property type="project" value="InterPro"/>
</dbReference>
<organism evidence="1 2">
    <name type="scientific">Paenibacillus tianmuensis</name>
    <dbReference type="NCBI Taxonomy" id="624147"/>
    <lineage>
        <taxon>Bacteria</taxon>
        <taxon>Bacillati</taxon>
        <taxon>Bacillota</taxon>
        <taxon>Bacilli</taxon>
        <taxon>Bacillales</taxon>
        <taxon>Paenibacillaceae</taxon>
        <taxon>Paenibacillus</taxon>
    </lineage>
</organism>
<keyword evidence="2" id="KW-1185">Reference proteome</keyword>
<protein>
    <submittedName>
        <fullName evidence="1">Lanthionine synthetase C-like protein</fullName>
    </submittedName>
</protein>
<proteinExistence type="predicted"/>
<dbReference type="SUPFAM" id="SSF158745">
    <property type="entry name" value="LanC-like"/>
    <property type="match status" value="1"/>
</dbReference>
<dbReference type="Pfam" id="PF05147">
    <property type="entry name" value="LANC_like"/>
    <property type="match status" value="1"/>
</dbReference>
<dbReference type="Proteomes" id="UP000198601">
    <property type="component" value="Unassembled WGS sequence"/>
</dbReference>
<dbReference type="Gene3D" id="1.50.10.20">
    <property type="match status" value="1"/>
</dbReference>
<reference evidence="2" key="1">
    <citation type="submission" date="2016-10" db="EMBL/GenBank/DDBJ databases">
        <authorList>
            <person name="Varghese N."/>
            <person name="Submissions S."/>
        </authorList>
    </citation>
    <scope>NUCLEOTIDE SEQUENCE [LARGE SCALE GENOMIC DNA]</scope>
    <source>
        <strain evidence="2">CGMCC 1.8946</strain>
    </source>
</reference>
<sequence length="138" mass="15234">MTENCTVSTLWSPLHGEIRCRVQQVLCDIAQRYKDPTQVRKLVLKALSNEVNGSQTTQWSSISLGSGFTGICLLIAQLDQLFPDEGGDFVGHSYLQEIRLAIEKNGFHRLSLYSGIAGVLIGVRALSRKGVIKECLIN</sequence>
<name>A0A1G4QLQ8_9BACL</name>
<dbReference type="RefSeq" id="WP_167670127.1">
    <property type="nucleotide sequence ID" value="NZ_FMTT01000007.1"/>
</dbReference>
<dbReference type="InterPro" id="IPR007822">
    <property type="entry name" value="LANC-like"/>
</dbReference>
<evidence type="ECO:0000313" key="2">
    <source>
        <dbReference type="Proteomes" id="UP000198601"/>
    </source>
</evidence>